<evidence type="ECO:0000313" key="6">
    <source>
        <dbReference type="EMBL" id="TFL00762.1"/>
    </source>
</evidence>
<feature type="compositionally biased region" description="Low complexity" evidence="4">
    <location>
        <begin position="693"/>
        <end position="707"/>
    </location>
</feature>
<dbReference type="InterPro" id="IPR036047">
    <property type="entry name" value="F-box-like_dom_sf"/>
</dbReference>
<dbReference type="STRING" id="1884261.A0A5C3QGC9"/>
<dbReference type="InterPro" id="IPR001680">
    <property type="entry name" value="WD40_rpt"/>
</dbReference>
<feature type="repeat" description="WD" evidence="3">
    <location>
        <begin position="254"/>
        <end position="296"/>
    </location>
</feature>
<dbReference type="PROSITE" id="PS50181">
    <property type="entry name" value="FBOX"/>
    <property type="match status" value="1"/>
</dbReference>
<dbReference type="SMART" id="SM00320">
    <property type="entry name" value="WD40"/>
    <property type="match status" value="3"/>
</dbReference>
<dbReference type="Proteomes" id="UP000305067">
    <property type="component" value="Unassembled WGS sequence"/>
</dbReference>
<feature type="compositionally biased region" description="Low complexity" evidence="4">
    <location>
        <begin position="803"/>
        <end position="821"/>
    </location>
</feature>
<keyword evidence="2" id="KW-0677">Repeat</keyword>
<dbReference type="InterPro" id="IPR015943">
    <property type="entry name" value="WD40/YVTN_repeat-like_dom_sf"/>
</dbReference>
<sequence>MQIRPTQNHTPTVLRTAFNPEESIQVAQHESETSEQKQVHQPQRMCLLLDIPAESLTHVSSSLEPPALLALSIVNRALHAHVKDDNTWYRALAYQLLGVSPEHDLDPSKIVMLRRSEVSWRREFLLRFTLQRRWEYSPNTSITHIPHHSPVKSIHVTSSGLLLASSLQYGVVSRSLPFTGKVLRGYLDASGTGLGVGNPNAEFTPNVTTCAISSEGATAKILWGLVNGDIRLLCAAKAGDARASQQLHLPNGTEETHRGAVLDTVWDEGKPDRAASCAMDGSVKVWDTRAMRCLWTSQCEPGEWAYKATTNLSQGIMACATSTRHVLIWRGVDAGLVPVTLRRIQRLTEHADHPISTLHIDPNGQDNTTILVAHEGEAVFYRVILRENHDAEVVQFGDKGDAALTSIRPVFASSSESSSFIITGDTLGCISVYAWSLTPSSPVSSPQSTQQEVTVVSALHTFEAFPASAITALTWTPTALLAGSASGSVRIFSPLPPFAPLRTLGVQKDKWRAGGQARERSVGMIVVRSVGSNPTVGNGKSREESPPKPPPYDEEEIVVCAGDSVLAFRAGPVPLSGGRRGGVRGRNTSGTVAKRGKRKVDPRWMKNTELTESITESRKLLEIEHKELQASFGRAREHRGALDQLGLSEAEAVEYMLMLSREEEERKALFSLDASPEFEAGVFAEEFEGLRLSPGSDTGSSSRSAWGVPPSTDTLDTPTAERASNPVSIPIAMYIDPSPGGTPGNDADTEFPSISSSVSSSSSSAKAGSAWGGRASGSGKAGRSGSGSGSWKDVVGSTRQGPSSPAIGMGMSIGSSSASSSSGGGLSWGSPPRMVTRSSPPEGSGGVVGEEEMDADLRFAIELSLAEARSLKARGG</sequence>
<dbReference type="EMBL" id="ML178827">
    <property type="protein sequence ID" value="TFL00762.1"/>
    <property type="molecule type" value="Genomic_DNA"/>
</dbReference>
<protein>
    <recommendedName>
        <fullName evidence="5">F-box domain-containing protein</fullName>
    </recommendedName>
</protein>
<dbReference type="InterPro" id="IPR036322">
    <property type="entry name" value="WD40_repeat_dom_sf"/>
</dbReference>
<gene>
    <name evidence="6" type="ORF">BDV98DRAFT_604976</name>
</gene>
<dbReference type="OrthoDB" id="429520at2759"/>
<feature type="region of interest" description="Disordered" evidence="4">
    <location>
        <begin position="691"/>
        <end position="851"/>
    </location>
</feature>
<evidence type="ECO:0000256" key="4">
    <source>
        <dbReference type="SAM" id="MobiDB-lite"/>
    </source>
</evidence>
<evidence type="ECO:0000313" key="7">
    <source>
        <dbReference type="Proteomes" id="UP000305067"/>
    </source>
</evidence>
<organism evidence="6 7">
    <name type="scientific">Pterulicium gracile</name>
    <dbReference type="NCBI Taxonomy" id="1884261"/>
    <lineage>
        <taxon>Eukaryota</taxon>
        <taxon>Fungi</taxon>
        <taxon>Dikarya</taxon>
        <taxon>Basidiomycota</taxon>
        <taxon>Agaricomycotina</taxon>
        <taxon>Agaricomycetes</taxon>
        <taxon>Agaricomycetidae</taxon>
        <taxon>Agaricales</taxon>
        <taxon>Pleurotineae</taxon>
        <taxon>Pterulaceae</taxon>
        <taxon>Pterulicium</taxon>
    </lineage>
</organism>
<keyword evidence="1 3" id="KW-0853">WD repeat</keyword>
<feature type="region of interest" description="Disordered" evidence="4">
    <location>
        <begin position="529"/>
        <end position="554"/>
    </location>
</feature>
<dbReference type="AlphaFoldDB" id="A0A5C3QGC9"/>
<dbReference type="InterPro" id="IPR019775">
    <property type="entry name" value="WD40_repeat_CS"/>
</dbReference>
<feature type="compositionally biased region" description="Low complexity" evidence="4">
    <location>
        <begin position="755"/>
        <end position="769"/>
    </location>
</feature>
<reference evidence="6 7" key="1">
    <citation type="journal article" date="2019" name="Nat. Ecol. Evol.">
        <title>Megaphylogeny resolves global patterns of mushroom evolution.</title>
        <authorList>
            <person name="Varga T."/>
            <person name="Krizsan K."/>
            <person name="Foldi C."/>
            <person name="Dima B."/>
            <person name="Sanchez-Garcia M."/>
            <person name="Sanchez-Ramirez S."/>
            <person name="Szollosi G.J."/>
            <person name="Szarkandi J.G."/>
            <person name="Papp V."/>
            <person name="Albert L."/>
            <person name="Andreopoulos W."/>
            <person name="Angelini C."/>
            <person name="Antonin V."/>
            <person name="Barry K.W."/>
            <person name="Bougher N.L."/>
            <person name="Buchanan P."/>
            <person name="Buyck B."/>
            <person name="Bense V."/>
            <person name="Catcheside P."/>
            <person name="Chovatia M."/>
            <person name="Cooper J."/>
            <person name="Damon W."/>
            <person name="Desjardin D."/>
            <person name="Finy P."/>
            <person name="Geml J."/>
            <person name="Haridas S."/>
            <person name="Hughes K."/>
            <person name="Justo A."/>
            <person name="Karasinski D."/>
            <person name="Kautmanova I."/>
            <person name="Kiss B."/>
            <person name="Kocsube S."/>
            <person name="Kotiranta H."/>
            <person name="LaButti K.M."/>
            <person name="Lechner B.E."/>
            <person name="Liimatainen K."/>
            <person name="Lipzen A."/>
            <person name="Lukacs Z."/>
            <person name="Mihaltcheva S."/>
            <person name="Morgado L.N."/>
            <person name="Niskanen T."/>
            <person name="Noordeloos M.E."/>
            <person name="Ohm R.A."/>
            <person name="Ortiz-Santana B."/>
            <person name="Ovrebo C."/>
            <person name="Racz N."/>
            <person name="Riley R."/>
            <person name="Savchenko A."/>
            <person name="Shiryaev A."/>
            <person name="Soop K."/>
            <person name="Spirin V."/>
            <person name="Szebenyi C."/>
            <person name="Tomsovsky M."/>
            <person name="Tulloss R.E."/>
            <person name="Uehling J."/>
            <person name="Grigoriev I.V."/>
            <person name="Vagvolgyi C."/>
            <person name="Papp T."/>
            <person name="Martin F.M."/>
            <person name="Miettinen O."/>
            <person name="Hibbett D.S."/>
            <person name="Nagy L.G."/>
        </authorList>
    </citation>
    <scope>NUCLEOTIDE SEQUENCE [LARGE SCALE GENOMIC DNA]</scope>
    <source>
        <strain evidence="6 7">CBS 309.79</strain>
    </source>
</reference>
<keyword evidence="7" id="KW-1185">Reference proteome</keyword>
<evidence type="ECO:0000256" key="3">
    <source>
        <dbReference type="PROSITE-ProRule" id="PRU00221"/>
    </source>
</evidence>
<evidence type="ECO:0000256" key="1">
    <source>
        <dbReference type="ARBA" id="ARBA00022574"/>
    </source>
</evidence>
<dbReference type="InterPro" id="IPR001810">
    <property type="entry name" value="F-box_dom"/>
</dbReference>
<feature type="compositionally biased region" description="Gly residues" evidence="4">
    <location>
        <begin position="770"/>
        <end position="788"/>
    </location>
</feature>
<dbReference type="Gene3D" id="2.130.10.10">
    <property type="entry name" value="YVTN repeat-like/Quinoprotein amine dehydrogenase"/>
    <property type="match status" value="2"/>
</dbReference>
<name>A0A5C3QGC9_9AGAR</name>
<dbReference type="PROSITE" id="PS50082">
    <property type="entry name" value="WD_REPEATS_2"/>
    <property type="match status" value="1"/>
</dbReference>
<feature type="region of interest" description="Disordered" evidence="4">
    <location>
        <begin position="577"/>
        <end position="599"/>
    </location>
</feature>
<proteinExistence type="predicted"/>
<evidence type="ECO:0000259" key="5">
    <source>
        <dbReference type="PROSITE" id="PS50181"/>
    </source>
</evidence>
<evidence type="ECO:0000256" key="2">
    <source>
        <dbReference type="ARBA" id="ARBA00022737"/>
    </source>
</evidence>
<dbReference type="Gene3D" id="1.20.1280.50">
    <property type="match status" value="1"/>
</dbReference>
<feature type="domain" description="F-box" evidence="5">
    <location>
        <begin position="45"/>
        <end position="91"/>
    </location>
</feature>
<dbReference type="SUPFAM" id="SSF50978">
    <property type="entry name" value="WD40 repeat-like"/>
    <property type="match status" value="1"/>
</dbReference>
<accession>A0A5C3QGC9</accession>
<dbReference type="PROSITE" id="PS00678">
    <property type="entry name" value="WD_REPEATS_1"/>
    <property type="match status" value="1"/>
</dbReference>
<dbReference type="SUPFAM" id="SSF81383">
    <property type="entry name" value="F-box domain"/>
    <property type="match status" value="1"/>
</dbReference>